<sequence>AQEFNLPLNNQYLADNPYLISAAFAGIGDCFQVRLNGVSQWVGVKDSPDTQSLSFDGRISDRSGVGAILFNDKNGFTNQRGGQASFAHHLTFSDKDEHYLSLGLSYKFTSFSIDTDEFINAGGDPVVGRRASTFNSNFDVSALWRFRKFWLSVNAANILAKNLTIFDDTEPENIRNYYAYFGYIIKEHDGADWEYEPSGVVQYFESDGRSITDLTLKVRKLDLDRYYWGG</sequence>
<dbReference type="AlphaFoldDB" id="A0A6M0CT94"/>
<name>A0A6M0CT94_9FLAO</name>
<evidence type="ECO:0000313" key="2">
    <source>
        <dbReference type="Proteomes" id="UP000474296"/>
    </source>
</evidence>
<evidence type="ECO:0000313" key="1">
    <source>
        <dbReference type="EMBL" id="NER19159.1"/>
    </source>
</evidence>
<feature type="non-terminal residue" evidence="1">
    <location>
        <position position="230"/>
    </location>
</feature>
<feature type="non-terminal residue" evidence="1">
    <location>
        <position position="1"/>
    </location>
</feature>
<organism evidence="1 2">
    <name type="scientific">Spongiivirga citrea</name>
    <dbReference type="NCBI Taxonomy" id="1481457"/>
    <lineage>
        <taxon>Bacteria</taxon>
        <taxon>Pseudomonadati</taxon>
        <taxon>Bacteroidota</taxon>
        <taxon>Flavobacteriia</taxon>
        <taxon>Flavobacteriales</taxon>
        <taxon>Flavobacteriaceae</taxon>
        <taxon>Spongiivirga</taxon>
    </lineage>
</organism>
<dbReference type="NCBIfam" id="TIGR03519">
    <property type="entry name" value="T9SS_PorP_fam"/>
    <property type="match status" value="1"/>
</dbReference>
<dbReference type="Proteomes" id="UP000474296">
    <property type="component" value="Unassembled WGS sequence"/>
</dbReference>
<accession>A0A6M0CT94</accession>
<reference evidence="1 2" key="1">
    <citation type="submission" date="2020-01" db="EMBL/GenBank/DDBJ databases">
        <title>Spongiivirga citrea KCTC 32990T.</title>
        <authorList>
            <person name="Wang G."/>
        </authorList>
    </citation>
    <scope>NUCLEOTIDE SEQUENCE [LARGE SCALE GENOMIC DNA]</scope>
    <source>
        <strain evidence="1 2">KCTC 32990</strain>
    </source>
</reference>
<keyword evidence="2" id="KW-1185">Reference proteome</keyword>
<dbReference type="RefSeq" id="WP_164033843.1">
    <property type="nucleotide sequence ID" value="NZ_JAABOQ010000017.1"/>
</dbReference>
<protein>
    <submittedName>
        <fullName evidence="1">Type IX secretion system membrane protein PorP/SprF</fullName>
    </submittedName>
</protein>
<proteinExistence type="predicted"/>
<dbReference type="InterPro" id="IPR019861">
    <property type="entry name" value="PorP/SprF_Bacteroidetes"/>
</dbReference>
<gene>
    <name evidence="1" type="ORF">GWK10_18250</name>
</gene>
<dbReference type="EMBL" id="JAABOQ010000017">
    <property type="protein sequence ID" value="NER19159.1"/>
    <property type="molecule type" value="Genomic_DNA"/>
</dbReference>
<dbReference type="Pfam" id="PF11751">
    <property type="entry name" value="PorP_SprF"/>
    <property type="match status" value="1"/>
</dbReference>
<comment type="caution">
    <text evidence="1">The sequence shown here is derived from an EMBL/GenBank/DDBJ whole genome shotgun (WGS) entry which is preliminary data.</text>
</comment>